<dbReference type="Proteomes" id="UP001501570">
    <property type="component" value="Unassembled WGS sequence"/>
</dbReference>
<dbReference type="InterPro" id="IPR020471">
    <property type="entry name" value="AKR"/>
</dbReference>
<sequence length="317" mass="33719">MSPLEQLAVDRDRANIPLPRFGIGLAPAGKLPEAAEAQARGVVREALARGVTLLDTAPRYGNGRSERRLAAVLREQPLPPGSIIATKAGHLATADGPVADFTRAGIRRGVEDSLGRLGVDHIDLLHLHDPDDAHALAIAEALPAMRDLRAAGVVRAIGVAMNHPHPLARFVRETDVDCVLLAGRYTLLDQTGLKELLPLCQSRRVPVIAAGVFNSGILADPVPGAPYDYRPAAPELLARSRAIQALCEQHGVPLAAAAMRFPLGHPAIATVLVGADSAAQVRDNLRLFHHPVPDELWVDLARHRLVAPVGDLGLRTA</sequence>
<accession>A0ABP9RLV8</accession>
<feature type="domain" description="NADP-dependent oxidoreductase" evidence="1">
    <location>
        <begin position="32"/>
        <end position="298"/>
    </location>
</feature>
<dbReference type="PANTHER" id="PTHR42686:SF1">
    <property type="entry name" value="GH17980P-RELATED"/>
    <property type="match status" value="1"/>
</dbReference>
<dbReference type="Gene3D" id="3.20.20.100">
    <property type="entry name" value="NADP-dependent oxidoreductase domain"/>
    <property type="match status" value="1"/>
</dbReference>
<gene>
    <name evidence="2" type="ORF">GCM10023322_10220</name>
</gene>
<keyword evidence="3" id="KW-1185">Reference proteome</keyword>
<dbReference type="SUPFAM" id="SSF51430">
    <property type="entry name" value="NAD(P)-linked oxidoreductase"/>
    <property type="match status" value="1"/>
</dbReference>
<proteinExistence type="predicted"/>
<organism evidence="2 3">
    <name type="scientific">Rugosimonospora acidiphila</name>
    <dbReference type="NCBI Taxonomy" id="556531"/>
    <lineage>
        <taxon>Bacteria</taxon>
        <taxon>Bacillati</taxon>
        <taxon>Actinomycetota</taxon>
        <taxon>Actinomycetes</taxon>
        <taxon>Micromonosporales</taxon>
        <taxon>Micromonosporaceae</taxon>
        <taxon>Rugosimonospora</taxon>
    </lineage>
</organism>
<dbReference type="RefSeq" id="WP_345626535.1">
    <property type="nucleotide sequence ID" value="NZ_BAABJQ010000002.1"/>
</dbReference>
<dbReference type="EMBL" id="BAABJQ010000002">
    <property type="protein sequence ID" value="GAA5179644.1"/>
    <property type="molecule type" value="Genomic_DNA"/>
</dbReference>
<dbReference type="CDD" id="cd19152">
    <property type="entry name" value="AKR_AKR15A"/>
    <property type="match status" value="1"/>
</dbReference>
<name>A0ABP9RLV8_9ACTN</name>
<dbReference type="PRINTS" id="PR00069">
    <property type="entry name" value="ALDKETRDTASE"/>
</dbReference>
<evidence type="ECO:0000259" key="1">
    <source>
        <dbReference type="Pfam" id="PF00248"/>
    </source>
</evidence>
<dbReference type="PANTHER" id="PTHR42686">
    <property type="entry name" value="GH17980P-RELATED"/>
    <property type="match status" value="1"/>
</dbReference>
<dbReference type="InterPro" id="IPR036812">
    <property type="entry name" value="NAD(P)_OxRdtase_dom_sf"/>
</dbReference>
<evidence type="ECO:0000313" key="2">
    <source>
        <dbReference type="EMBL" id="GAA5179644.1"/>
    </source>
</evidence>
<reference evidence="3" key="1">
    <citation type="journal article" date="2019" name="Int. J. Syst. Evol. Microbiol.">
        <title>The Global Catalogue of Microorganisms (GCM) 10K type strain sequencing project: providing services to taxonomists for standard genome sequencing and annotation.</title>
        <authorList>
            <consortium name="The Broad Institute Genomics Platform"/>
            <consortium name="The Broad Institute Genome Sequencing Center for Infectious Disease"/>
            <person name="Wu L."/>
            <person name="Ma J."/>
        </authorList>
    </citation>
    <scope>NUCLEOTIDE SEQUENCE [LARGE SCALE GENOMIC DNA]</scope>
    <source>
        <strain evidence="3">JCM 18304</strain>
    </source>
</reference>
<dbReference type="Pfam" id="PF00248">
    <property type="entry name" value="Aldo_ket_red"/>
    <property type="match status" value="1"/>
</dbReference>
<comment type="caution">
    <text evidence="2">The sequence shown here is derived from an EMBL/GenBank/DDBJ whole genome shotgun (WGS) entry which is preliminary data.</text>
</comment>
<evidence type="ECO:0000313" key="3">
    <source>
        <dbReference type="Proteomes" id="UP001501570"/>
    </source>
</evidence>
<protein>
    <submittedName>
        <fullName evidence="2">Aldo/keto reductase</fullName>
    </submittedName>
</protein>
<dbReference type="InterPro" id="IPR023210">
    <property type="entry name" value="NADP_OxRdtase_dom"/>
</dbReference>